<dbReference type="InterPro" id="IPR011009">
    <property type="entry name" value="Kinase-like_dom_sf"/>
</dbReference>
<protein>
    <recommendedName>
        <fullName evidence="1">Aminoglycoside phosphotransferase domain-containing protein</fullName>
    </recommendedName>
</protein>
<sequence>MTLFVKRYADPARRQRAHDNHRWLTSLSSAVVIPAIVDAAEDRLVFEAIDGRPATAADLAQLAQAIGRIHASATSHLATARIDQPHQLDAMVIPDFITPRLDKLLRAATRLGLPPDMAEYALTTAAPSPAGLYKDSNLRNFLITGGEVAVVDFDDLTLAPHCYDLAKLIVSIVMTHGRLPAAAAQDALDAYHDPIGPPLCTSDGLRVWAELNWLLTADHLGRNGYQHPWPELRPWPDPLDRRS</sequence>
<reference evidence="2 3" key="1">
    <citation type="submission" date="2021-01" db="EMBL/GenBank/DDBJ databases">
        <title>Whole genome shotgun sequence of Catellatospora coxensis NBRC 107359.</title>
        <authorList>
            <person name="Komaki H."/>
            <person name="Tamura T."/>
        </authorList>
    </citation>
    <scope>NUCLEOTIDE SEQUENCE [LARGE SCALE GENOMIC DNA]</scope>
    <source>
        <strain evidence="2 3">NBRC 107359</strain>
    </source>
</reference>
<organism evidence="2 3">
    <name type="scientific">Catellatospora coxensis</name>
    <dbReference type="NCBI Taxonomy" id="310354"/>
    <lineage>
        <taxon>Bacteria</taxon>
        <taxon>Bacillati</taxon>
        <taxon>Actinomycetota</taxon>
        <taxon>Actinomycetes</taxon>
        <taxon>Micromonosporales</taxon>
        <taxon>Micromonosporaceae</taxon>
        <taxon>Catellatospora</taxon>
    </lineage>
</organism>
<comment type="caution">
    <text evidence="2">The sequence shown here is derived from an EMBL/GenBank/DDBJ whole genome shotgun (WGS) entry which is preliminary data.</text>
</comment>
<keyword evidence="3" id="KW-1185">Reference proteome</keyword>
<dbReference type="SUPFAM" id="SSF56112">
    <property type="entry name" value="Protein kinase-like (PK-like)"/>
    <property type="match status" value="1"/>
</dbReference>
<evidence type="ECO:0000313" key="3">
    <source>
        <dbReference type="Proteomes" id="UP000630887"/>
    </source>
</evidence>
<feature type="domain" description="Aminoglycoside phosphotransferase" evidence="1">
    <location>
        <begin position="2"/>
        <end position="189"/>
    </location>
</feature>
<name>A0A8J3KPJ3_9ACTN</name>
<evidence type="ECO:0000259" key="1">
    <source>
        <dbReference type="Pfam" id="PF01636"/>
    </source>
</evidence>
<proteinExistence type="predicted"/>
<dbReference type="AlphaFoldDB" id="A0A8J3KPJ3"/>
<dbReference type="Gene3D" id="3.90.1200.10">
    <property type="match status" value="1"/>
</dbReference>
<dbReference type="EMBL" id="BONI01000002">
    <property type="protein sequence ID" value="GIG03667.1"/>
    <property type="molecule type" value="Genomic_DNA"/>
</dbReference>
<dbReference type="InterPro" id="IPR002575">
    <property type="entry name" value="Aminoglycoside_PTrfase"/>
</dbReference>
<dbReference type="Proteomes" id="UP000630887">
    <property type="component" value="Unassembled WGS sequence"/>
</dbReference>
<accession>A0A8J3KPJ3</accession>
<gene>
    <name evidence="2" type="ORF">Cco03nite_03670</name>
</gene>
<evidence type="ECO:0000313" key="2">
    <source>
        <dbReference type="EMBL" id="GIG03667.1"/>
    </source>
</evidence>
<dbReference type="Pfam" id="PF01636">
    <property type="entry name" value="APH"/>
    <property type="match status" value="1"/>
</dbReference>
<dbReference type="RefSeq" id="WP_203688138.1">
    <property type="nucleotide sequence ID" value="NZ_BAAALC010000001.1"/>
</dbReference>